<dbReference type="CDD" id="cd08760">
    <property type="entry name" value="Cyt_b561_FRRS1_like"/>
    <property type="match status" value="1"/>
</dbReference>
<accession>A0AA89BJZ3</accession>
<dbReference type="Pfam" id="PF03188">
    <property type="entry name" value="Cytochrom_B561"/>
    <property type="match status" value="1"/>
</dbReference>
<feature type="transmembrane region" description="Helical" evidence="7">
    <location>
        <begin position="106"/>
        <end position="124"/>
    </location>
</feature>
<dbReference type="PANTHER" id="PTHR23130:SF171">
    <property type="entry name" value="OS01G0895300 PROTEIN"/>
    <property type="match status" value="1"/>
</dbReference>
<protein>
    <recommendedName>
        <fullName evidence="8">Cytochrome b561 domain-containing protein</fullName>
    </recommendedName>
</protein>
<feature type="transmembrane region" description="Helical" evidence="7">
    <location>
        <begin position="66"/>
        <end position="86"/>
    </location>
</feature>
<feature type="transmembrane region" description="Helical" evidence="7">
    <location>
        <begin position="169"/>
        <end position="188"/>
    </location>
</feature>
<feature type="transmembrane region" description="Helical" evidence="7">
    <location>
        <begin position="230"/>
        <end position="252"/>
    </location>
</feature>
<keyword evidence="5 7" id="KW-1133">Transmembrane helix</keyword>
<organism evidence="9 10">
    <name type="scientific">Pinctada imbricata</name>
    <name type="common">Atlantic pearl-oyster</name>
    <name type="synonym">Pinctada martensii</name>
    <dbReference type="NCBI Taxonomy" id="66713"/>
    <lineage>
        <taxon>Eukaryota</taxon>
        <taxon>Metazoa</taxon>
        <taxon>Spiralia</taxon>
        <taxon>Lophotrochozoa</taxon>
        <taxon>Mollusca</taxon>
        <taxon>Bivalvia</taxon>
        <taxon>Autobranchia</taxon>
        <taxon>Pteriomorphia</taxon>
        <taxon>Pterioida</taxon>
        <taxon>Pterioidea</taxon>
        <taxon>Pteriidae</taxon>
        <taxon>Pinctada</taxon>
    </lineage>
</organism>
<feature type="transmembrane region" description="Helical" evidence="7">
    <location>
        <begin position="26"/>
        <end position="45"/>
    </location>
</feature>
<dbReference type="SMART" id="SM00665">
    <property type="entry name" value="B561"/>
    <property type="match status" value="1"/>
</dbReference>
<comment type="caution">
    <text evidence="9">The sequence shown here is derived from an EMBL/GenBank/DDBJ whole genome shotgun (WGS) entry which is preliminary data.</text>
</comment>
<dbReference type="PANTHER" id="PTHR23130">
    <property type="entry name" value="CYTOCHROME B561 AND DOMON DOMAIN-CONTAINING PROTEIN"/>
    <property type="match status" value="1"/>
</dbReference>
<gene>
    <name evidence="9" type="ORF">FSP39_000936</name>
</gene>
<evidence type="ECO:0000256" key="6">
    <source>
        <dbReference type="ARBA" id="ARBA00023136"/>
    </source>
</evidence>
<name>A0AA89BJZ3_PINIB</name>
<dbReference type="GO" id="GO:0016020">
    <property type="term" value="C:membrane"/>
    <property type="evidence" value="ECO:0007669"/>
    <property type="project" value="UniProtKB-SubCell"/>
</dbReference>
<evidence type="ECO:0000313" key="9">
    <source>
        <dbReference type="EMBL" id="KAK3085273.1"/>
    </source>
</evidence>
<evidence type="ECO:0000256" key="3">
    <source>
        <dbReference type="ARBA" id="ARBA00022692"/>
    </source>
</evidence>
<evidence type="ECO:0000259" key="8">
    <source>
        <dbReference type="PROSITE" id="PS50939"/>
    </source>
</evidence>
<dbReference type="Proteomes" id="UP001186944">
    <property type="component" value="Unassembled WGS sequence"/>
</dbReference>
<keyword evidence="3 7" id="KW-0812">Transmembrane</keyword>
<keyword evidence="2" id="KW-0813">Transport</keyword>
<evidence type="ECO:0000313" key="10">
    <source>
        <dbReference type="Proteomes" id="UP001186944"/>
    </source>
</evidence>
<evidence type="ECO:0000256" key="1">
    <source>
        <dbReference type="ARBA" id="ARBA00004370"/>
    </source>
</evidence>
<dbReference type="AlphaFoldDB" id="A0AA89BJZ3"/>
<evidence type="ECO:0000256" key="7">
    <source>
        <dbReference type="SAM" id="Phobius"/>
    </source>
</evidence>
<evidence type="ECO:0000256" key="2">
    <source>
        <dbReference type="ARBA" id="ARBA00022448"/>
    </source>
</evidence>
<comment type="subcellular location">
    <subcellularLocation>
        <location evidence="1">Membrane</location>
    </subcellularLocation>
</comment>
<dbReference type="Gene3D" id="1.20.120.1770">
    <property type="match status" value="1"/>
</dbReference>
<dbReference type="EMBL" id="VSWD01000012">
    <property type="protein sequence ID" value="KAK3085273.1"/>
    <property type="molecule type" value="Genomic_DNA"/>
</dbReference>
<sequence>MVDLQGTQNIGGTTATFALVKAHGCLMIAAWVLFASIGVVLARYYKPMWPERKLLKEKVWFQFHRGLMVLALVCVITGFVLIFVHAEGWTNIEGPDVSNFQKAHPYLGVIVTALTLINPIMALFRPHPGDKYRFVFNWAHWMVGTGGHILGVLTIFIGVTLQISSTPFYVVYILAAYAGYQFFIELLLEIHDCCLSGSKSRSSAYEMKDANKLEREDQPTDPDGSKFKKIVIALHTVIIVGFATTIIVIVAIN</sequence>
<feature type="transmembrane region" description="Helical" evidence="7">
    <location>
        <begin position="136"/>
        <end position="163"/>
    </location>
</feature>
<keyword evidence="6 7" id="KW-0472">Membrane</keyword>
<evidence type="ECO:0000256" key="5">
    <source>
        <dbReference type="ARBA" id="ARBA00022989"/>
    </source>
</evidence>
<keyword evidence="4" id="KW-0249">Electron transport</keyword>
<evidence type="ECO:0000256" key="4">
    <source>
        <dbReference type="ARBA" id="ARBA00022982"/>
    </source>
</evidence>
<reference evidence="9" key="1">
    <citation type="submission" date="2019-08" db="EMBL/GenBank/DDBJ databases">
        <title>The improved chromosome-level genome for the pearl oyster Pinctada fucata martensii using PacBio sequencing and Hi-C.</title>
        <authorList>
            <person name="Zheng Z."/>
        </authorList>
    </citation>
    <scope>NUCLEOTIDE SEQUENCE</scope>
    <source>
        <strain evidence="9">ZZ-2019</strain>
        <tissue evidence="9">Adductor muscle</tissue>
    </source>
</reference>
<feature type="domain" description="Cytochrome b561" evidence="8">
    <location>
        <begin position="1"/>
        <end position="194"/>
    </location>
</feature>
<keyword evidence="10" id="KW-1185">Reference proteome</keyword>
<proteinExistence type="predicted"/>
<dbReference type="PROSITE" id="PS50939">
    <property type="entry name" value="CYTOCHROME_B561"/>
    <property type="match status" value="1"/>
</dbReference>
<dbReference type="InterPro" id="IPR006593">
    <property type="entry name" value="Cyt_b561/ferric_Rdtase_TM"/>
</dbReference>